<comment type="caution">
    <text evidence="3">The sequence shown here is derived from an EMBL/GenBank/DDBJ whole genome shotgun (WGS) entry which is preliminary data.</text>
</comment>
<dbReference type="Gene3D" id="2.70.70.10">
    <property type="entry name" value="Glucose Permease (Domain IIA)"/>
    <property type="match status" value="1"/>
</dbReference>
<feature type="transmembrane region" description="Helical" evidence="1">
    <location>
        <begin position="20"/>
        <end position="40"/>
    </location>
</feature>
<evidence type="ECO:0000313" key="4">
    <source>
        <dbReference type="Proteomes" id="UP000601522"/>
    </source>
</evidence>
<evidence type="ECO:0000256" key="1">
    <source>
        <dbReference type="SAM" id="Phobius"/>
    </source>
</evidence>
<accession>A0A926IM43</accession>
<gene>
    <name evidence="3" type="ORF">H8689_06690</name>
</gene>
<keyword evidence="1" id="KW-1133">Transmembrane helix</keyword>
<dbReference type="Pfam" id="PF01551">
    <property type="entry name" value="Peptidase_M23"/>
    <property type="match status" value="1"/>
</dbReference>
<reference evidence="3 4" key="1">
    <citation type="submission" date="2020-08" db="EMBL/GenBank/DDBJ databases">
        <title>Genome public.</title>
        <authorList>
            <person name="Liu C."/>
            <person name="Sun Q."/>
        </authorList>
    </citation>
    <scope>NUCLEOTIDE SEQUENCE [LARGE SCALE GENOMIC DNA]</scope>
    <source>
        <strain evidence="3 4">NSJ-26</strain>
    </source>
</reference>
<keyword evidence="1" id="KW-0472">Membrane</keyword>
<evidence type="ECO:0000313" key="3">
    <source>
        <dbReference type="EMBL" id="MBC8590819.1"/>
    </source>
</evidence>
<dbReference type="InterPro" id="IPR011055">
    <property type="entry name" value="Dup_hybrid_motif"/>
</dbReference>
<dbReference type="CDD" id="cd12797">
    <property type="entry name" value="M23_peptidase"/>
    <property type="match status" value="1"/>
</dbReference>
<dbReference type="Proteomes" id="UP000601522">
    <property type="component" value="Unassembled WGS sequence"/>
</dbReference>
<protein>
    <submittedName>
        <fullName evidence="3">M23 family metallopeptidase</fullName>
    </submittedName>
</protein>
<organism evidence="3 4">
    <name type="scientific">Wansuia hejianensis</name>
    <dbReference type="NCBI Taxonomy" id="2763667"/>
    <lineage>
        <taxon>Bacteria</taxon>
        <taxon>Bacillati</taxon>
        <taxon>Bacillota</taxon>
        <taxon>Clostridia</taxon>
        <taxon>Lachnospirales</taxon>
        <taxon>Lachnospiraceae</taxon>
        <taxon>Wansuia</taxon>
    </lineage>
</organism>
<proteinExistence type="predicted"/>
<dbReference type="RefSeq" id="WP_249323653.1">
    <property type="nucleotide sequence ID" value="NZ_JACRTK010000002.1"/>
</dbReference>
<dbReference type="AlphaFoldDB" id="A0A926IM43"/>
<name>A0A926IM43_9FIRM</name>
<dbReference type="SUPFAM" id="SSF51261">
    <property type="entry name" value="Duplicated hybrid motif"/>
    <property type="match status" value="1"/>
</dbReference>
<keyword evidence="1" id="KW-0812">Transmembrane</keyword>
<feature type="domain" description="M23ase beta-sheet core" evidence="2">
    <location>
        <begin position="114"/>
        <end position="206"/>
    </location>
</feature>
<sequence length="213" mass="24411">MKNKIMNKLKRLDLERLKQLKSFINKTIAVVIIALLTLILKKIDLKPTNKVLDFMKTSIQYEFRLVDDSKRIFNWSKKLAKRSGNVINVFNPISFNKYSSPINGVLYREYEKNTNEGIDIKSIDGKDPKAIMPGIVKQIENPSNKGYFITIEKDNMEITYGYLSQVYFSKGDELEVGDAIGILGTNQDGQKYLRIEMTVDGSKVDPAKYIDIE</sequence>
<dbReference type="EMBL" id="JACRTK010000002">
    <property type="protein sequence ID" value="MBC8590819.1"/>
    <property type="molecule type" value="Genomic_DNA"/>
</dbReference>
<keyword evidence="4" id="KW-1185">Reference proteome</keyword>
<dbReference type="InterPro" id="IPR016047">
    <property type="entry name" value="M23ase_b-sheet_dom"/>
</dbReference>
<evidence type="ECO:0000259" key="2">
    <source>
        <dbReference type="Pfam" id="PF01551"/>
    </source>
</evidence>